<accession>A0A226DTW6</accession>
<feature type="region of interest" description="Disordered" evidence="1">
    <location>
        <begin position="1"/>
        <end position="35"/>
    </location>
</feature>
<keyword evidence="3" id="KW-1185">Reference proteome</keyword>
<dbReference type="SUPFAM" id="SSF52047">
    <property type="entry name" value="RNI-like"/>
    <property type="match status" value="1"/>
</dbReference>
<dbReference type="AlphaFoldDB" id="A0A226DTW6"/>
<evidence type="ECO:0008006" key="4">
    <source>
        <dbReference type="Google" id="ProtNLM"/>
    </source>
</evidence>
<gene>
    <name evidence="2" type="ORF">Fcan01_17561</name>
</gene>
<organism evidence="2 3">
    <name type="scientific">Folsomia candida</name>
    <name type="common">Springtail</name>
    <dbReference type="NCBI Taxonomy" id="158441"/>
    <lineage>
        <taxon>Eukaryota</taxon>
        <taxon>Metazoa</taxon>
        <taxon>Ecdysozoa</taxon>
        <taxon>Arthropoda</taxon>
        <taxon>Hexapoda</taxon>
        <taxon>Collembola</taxon>
        <taxon>Entomobryomorpha</taxon>
        <taxon>Isotomoidea</taxon>
        <taxon>Isotomidae</taxon>
        <taxon>Proisotominae</taxon>
        <taxon>Folsomia</taxon>
    </lineage>
</organism>
<comment type="caution">
    <text evidence="2">The sequence shown here is derived from an EMBL/GenBank/DDBJ whole genome shotgun (WGS) entry which is preliminary data.</text>
</comment>
<reference evidence="2 3" key="1">
    <citation type="submission" date="2015-12" db="EMBL/GenBank/DDBJ databases">
        <title>The genome of Folsomia candida.</title>
        <authorList>
            <person name="Faddeeva A."/>
            <person name="Derks M.F."/>
            <person name="Anvar Y."/>
            <person name="Smit S."/>
            <person name="Van Straalen N."/>
            <person name="Roelofs D."/>
        </authorList>
    </citation>
    <scope>NUCLEOTIDE SEQUENCE [LARGE SCALE GENOMIC DNA]</scope>
    <source>
        <strain evidence="2 3">VU population</strain>
        <tissue evidence="2">Whole body</tissue>
    </source>
</reference>
<dbReference type="EMBL" id="LNIX01000013">
    <property type="protein sequence ID" value="OXA47656.1"/>
    <property type="molecule type" value="Genomic_DNA"/>
</dbReference>
<sequence>MKLRSASSTRQGISLQNLSTQDVPPNSAENNNSATSKALRNPLVLDVVFAQLNNSDLKAARLVCREWADVGASLLGKRAFLDINKIFQLKGTTLHLATPVHDKLTRSLIIRDRFHPSVPAKRTDDVITQIFTELSFNLSQVTREIKFYTTLKKLAIAFLDGLRTLKATQIQQISLYVYSTNWNVNNAQIQAIVKLPIQKNLTSLKFEIPSNIRKWGRGVHTFQPVLQVWIDSAPNLTSLDVTASFCPSLEGCKNLKVLKFCYENCNHMSCRNFDIVDCTVTTMLTPVKDSLTELEFSFDVRRSGDQIRNIDVPIMSNLISLTVNPGYVYIQEFFDEKHFPKLRNLTLRDQYYVFVELSTHLNFWKQYRRVESFVLQTSGNYRINLQDVERIVHLFPAVKKLDVTVSVNSNLATAVMIPFRRWDLEEARLVVRNVCVATELARVLRYVANWKGGKRVNFENTYIKQDALSACCQDIILYSRGLQ</sequence>
<name>A0A226DTW6_FOLCA</name>
<evidence type="ECO:0000313" key="2">
    <source>
        <dbReference type="EMBL" id="OXA47656.1"/>
    </source>
</evidence>
<evidence type="ECO:0000313" key="3">
    <source>
        <dbReference type="Proteomes" id="UP000198287"/>
    </source>
</evidence>
<protein>
    <recommendedName>
        <fullName evidence="4">F-box domain-containing protein</fullName>
    </recommendedName>
</protein>
<dbReference type="Gene3D" id="3.80.10.10">
    <property type="entry name" value="Ribonuclease Inhibitor"/>
    <property type="match status" value="1"/>
</dbReference>
<dbReference type="Proteomes" id="UP000198287">
    <property type="component" value="Unassembled WGS sequence"/>
</dbReference>
<dbReference type="InterPro" id="IPR032675">
    <property type="entry name" value="LRR_dom_sf"/>
</dbReference>
<evidence type="ECO:0000256" key="1">
    <source>
        <dbReference type="SAM" id="MobiDB-lite"/>
    </source>
</evidence>
<proteinExistence type="predicted"/>